<dbReference type="EMBL" id="JTCM02000059">
    <property type="protein sequence ID" value="NEU75103.1"/>
    <property type="molecule type" value="Genomic_DNA"/>
</dbReference>
<keyword evidence="3" id="KW-1185">Reference proteome</keyword>
<proteinExistence type="predicted"/>
<reference evidence="2 3" key="1">
    <citation type="journal article" date="2015" name="Genome Announc.">
        <title>Draft Genome Sequence of Cyanobacterium Hassallia byssoidea Strain VB512170, Isolated from Monuments in India.</title>
        <authorList>
            <person name="Singh D."/>
            <person name="Chandrababunaidu M.M."/>
            <person name="Panda A."/>
            <person name="Sen D."/>
            <person name="Bhattacharyya S."/>
            <person name="Adhikary S.P."/>
            <person name="Tripathy S."/>
        </authorList>
    </citation>
    <scope>NUCLEOTIDE SEQUENCE [LARGE SCALE GENOMIC DNA]</scope>
    <source>
        <strain evidence="2 3">VB512170</strain>
    </source>
</reference>
<dbReference type="AlphaFoldDB" id="A0A846HDG9"/>
<dbReference type="InterPro" id="IPR041191">
    <property type="entry name" value="pPIWI_RE_Y"/>
</dbReference>
<comment type="caution">
    <text evidence="2">The sequence shown here is derived from an EMBL/GenBank/DDBJ whole genome shotgun (WGS) entry which is preliminary data.</text>
</comment>
<name>A0A846HDG9_9CYAN</name>
<sequence>MSVDTLRRWEAAGKIKAMRTPTGHRRYDLTSLVTGNEEVNTSARVISITEDTLQQIAKGLCKYEQQIFKSPSDYPNELQLGVDKLALACVMAGVSQPIQGVPDFISRWAQIPLKEWNIQLDFAEELLEEQLIEEQKPSGFCIETAEEYFDESGNFQKQVINEVMTKAAQKPELYTSFRRYLIEHPVITKGDLDVDSILHFKPVLEILKNSYEKAPESYKLDGIFYCCGHCGGLMYLSKNDELKCENKHCEKQNKPEKAFPTDEDDEVFWLKPDLRYFIHRPGKPELRLTERLRQLNLEVQLYPELDKYDLHLVFSDNIVWAVDVKFWECAYNLAKKVDKPIPRLKHQPYQDSFFVFPDEIQSYGQEYLQEFRTYCTVPLKKYQVMFESEFVKKVMTKLEKHK</sequence>
<evidence type="ECO:0000313" key="3">
    <source>
        <dbReference type="Proteomes" id="UP000031549"/>
    </source>
</evidence>
<dbReference type="Pfam" id="PF18154">
    <property type="entry name" value="pPIWI_RE_REase"/>
    <property type="match status" value="1"/>
</dbReference>
<accession>A0A846HDG9</accession>
<dbReference type="Gene3D" id="1.10.1660.10">
    <property type="match status" value="1"/>
</dbReference>
<evidence type="ECO:0000313" key="2">
    <source>
        <dbReference type="EMBL" id="NEU75103.1"/>
    </source>
</evidence>
<dbReference type="GO" id="GO:0003677">
    <property type="term" value="F:DNA binding"/>
    <property type="evidence" value="ECO:0007669"/>
    <property type="project" value="UniProtKB-KW"/>
</dbReference>
<gene>
    <name evidence="2" type="ORF">PI95_021725</name>
</gene>
<dbReference type="CDD" id="cd04762">
    <property type="entry name" value="HTH_MerR-trunc"/>
    <property type="match status" value="1"/>
</dbReference>
<keyword evidence="2" id="KW-0238">DNA-binding</keyword>
<dbReference type="Pfam" id="PF18156">
    <property type="entry name" value="pPIWI_RE_Y"/>
    <property type="match status" value="1"/>
</dbReference>
<dbReference type="GO" id="GO:0006355">
    <property type="term" value="P:regulation of DNA-templated transcription"/>
    <property type="evidence" value="ECO:0007669"/>
    <property type="project" value="InterPro"/>
</dbReference>
<dbReference type="InterPro" id="IPR040828">
    <property type="entry name" value="pPIWI_RE_REase"/>
</dbReference>
<evidence type="ECO:0000259" key="1">
    <source>
        <dbReference type="PROSITE" id="PS50937"/>
    </source>
</evidence>
<dbReference type="PROSITE" id="PS50937">
    <property type="entry name" value="HTH_MERR_2"/>
    <property type="match status" value="1"/>
</dbReference>
<dbReference type="InterPro" id="IPR000551">
    <property type="entry name" value="MerR-type_HTH_dom"/>
</dbReference>
<dbReference type="Pfam" id="PF00376">
    <property type="entry name" value="MerR"/>
    <property type="match status" value="1"/>
</dbReference>
<organism evidence="2 3">
    <name type="scientific">Hassallia byssoidea VB512170</name>
    <dbReference type="NCBI Taxonomy" id="1304833"/>
    <lineage>
        <taxon>Bacteria</taxon>
        <taxon>Bacillati</taxon>
        <taxon>Cyanobacteriota</taxon>
        <taxon>Cyanophyceae</taxon>
        <taxon>Nostocales</taxon>
        <taxon>Tolypothrichaceae</taxon>
        <taxon>Hassallia</taxon>
    </lineage>
</organism>
<protein>
    <submittedName>
        <fullName evidence="2">MerR family DNA-binding transcriptional regulator</fullName>
    </submittedName>
</protein>
<feature type="domain" description="HTH merR-type" evidence="1">
    <location>
        <begin position="1"/>
        <end position="28"/>
    </location>
</feature>
<dbReference type="Proteomes" id="UP000031549">
    <property type="component" value="Unassembled WGS sequence"/>
</dbReference>